<keyword evidence="4" id="KW-1185">Reference proteome</keyword>
<reference evidence="3 4" key="1">
    <citation type="submission" date="2021-02" db="EMBL/GenBank/DDBJ databases">
        <title>Porcisia hertigi Genome sequencing and assembly.</title>
        <authorList>
            <person name="Almutairi H."/>
            <person name="Gatherer D."/>
        </authorList>
    </citation>
    <scope>NUCLEOTIDE SEQUENCE [LARGE SCALE GENOMIC DNA]</scope>
    <source>
        <strain evidence="3 4">C119</strain>
    </source>
</reference>
<feature type="region of interest" description="Disordered" evidence="2">
    <location>
        <begin position="525"/>
        <end position="545"/>
    </location>
</feature>
<organism evidence="3 4">
    <name type="scientific">Porcisia hertigi</name>
    <dbReference type="NCBI Taxonomy" id="2761500"/>
    <lineage>
        <taxon>Eukaryota</taxon>
        <taxon>Discoba</taxon>
        <taxon>Euglenozoa</taxon>
        <taxon>Kinetoplastea</taxon>
        <taxon>Metakinetoplastina</taxon>
        <taxon>Trypanosomatida</taxon>
        <taxon>Trypanosomatidae</taxon>
        <taxon>Leishmaniinae</taxon>
        <taxon>Porcisia</taxon>
    </lineage>
</organism>
<evidence type="ECO:0000313" key="3">
    <source>
        <dbReference type="EMBL" id="KAG5496083.1"/>
    </source>
</evidence>
<feature type="region of interest" description="Disordered" evidence="2">
    <location>
        <begin position="936"/>
        <end position="997"/>
    </location>
</feature>
<name>A0A836I9F2_9TRYP</name>
<evidence type="ECO:0000256" key="1">
    <source>
        <dbReference type="SAM" id="Coils"/>
    </source>
</evidence>
<protein>
    <submittedName>
        <fullName evidence="3">Uncharacterized protein</fullName>
    </submittedName>
</protein>
<accession>A0A836I9F2</accession>
<feature type="compositionally biased region" description="Pro residues" evidence="2">
    <location>
        <begin position="907"/>
        <end position="918"/>
    </location>
</feature>
<dbReference type="Proteomes" id="UP000674318">
    <property type="component" value="Chromosome 32"/>
</dbReference>
<feature type="compositionally biased region" description="Polar residues" evidence="2">
    <location>
        <begin position="838"/>
        <end position="847"/>
    </location>
</feature>
<keyword evidence="1" id="KW-0175">Coiled coil</keyword>
<proteinExistence type="predicted"/>
<evidence type="ECO:0000256" key="2">
    <source>
        <dbReference type="SAM" id="MobiDB-lite"/>
    </source>
</evidence>
<feature type="coiled-coil region" evidence="1">
    <location>
        <begin position="583"/>
        <end position="659"/>
    </location>
</feature>
<evidence type="ECO:0000313" key="4">
    <source>
        <dbReference type="Proteomes" id="UP000674318"/>
    </source>
</evidence>
<gene>
    <name evidence="3" type="ORF">JKF63_02381</name>
</gene>
<dbReference type="EMBL" id="JAFJZO010000032">
    <property type="protein sequence ID" value="KAG5496083.1"/>
    <property type="molecule type" value="Genomic_DNA"/>
</dbReference>
<feature type="region of interest" description="Disordered" evidence="2">
    <location>
        <begin position="813"/>
        <end position="857"/>
    </location>
</feature>
<dbReference type="GeneID" id="94288486"/>
<comment type="caution">
    <text evidence="3">The sequence shown here is derived from an EMBL/GenBank/DDBJ whole genome shotgun (WGS) entry which is preliminary data.</text>
</comment>
<feature type="compositionally biased region" description="Low complexity" evidence="2">
    <location>
        <begin position="525"/>
        <end position="536"/>
    </location>
</feature>
<dbReference type="AlphaFoldDB" id="A0A836I9F2"/>
<feature type="region of interest" description="Disordered" evidence="2">
    <location>
        <begin position="902"/>
        <end position="924"/>
    </location>
</feature>
<dbReference type="KEGG" id="phet:94288486"/>
<feature type="region of interest" description="Disordered" evidence="2">
    <location>
        <begin position="736"/>
        <end position="779"/>
    </location>
</feature>
<sequence length="1088" mass="117565">MDIDLRDRDIVRLCFDAEETSKEEATVASAVAVLLADHNRIDRVSGLSAVFVNLVELRLSHNELGRRSTPYCRVRQTYLRDPADASRCCDGVASWIRCLPATLQVIAVAFNNIQSFLECSCECASSPEPYVAETEVRSPFPDTAVSLERQLRHRWPFALSLFFPAQRFPQLRELELSHNDFNVSLQESDEMQDGNAALEAAWAAHAITAATPATLSFVNLSNNQGLAALNCFFLSIPPGAGASANGAQAAQSSVLPCCLVSVAHTGIEDLQGISSISGHDAAAQWDMQLHPSPVSRSILCATSSSLLQLTHAIVSARADGDQDAMTAALTKVTSDEGTSTAAIARFQSVAQLDVLEQIAAAAVSREEPAMGAVLPDGATWVSTLAYACLLRRVVPTLRTLDQFFDVERCEKLFFSSLCQLLLGDPRPDRQSWSSPSPLKGPPQLHPKTPAAIAVLAHRGLGGPAHCVAPELQSRIVVGVEAPTVGEAQVGIGAVGASVAGAAVAVRPGQFREALAALRPGHCSSAAPPATTTRTPSCHSTMNASSVRGEDGATLKIGSDAFTSVSGEDWFTPSGLTPEEGVLYESLCREAKELQEAVLASNKRCREVRAHTDALQRQLTQDRTLVADQSKEIGRLRLEREHLQTNVGRARQRLEKRQREVTYGITAMQSREAAAREKAAMKRFAAREKELARRERQLRQRAARSGALAVEYHTDGASEQRRKLRSEVLREAAVRRRLAEQGNKDPLSYSPVPFKADMRRRSPRTSPTQRPQPHIDTEEERAYFRLYEEVGTPELREVADQYVAHLPRAQQLQLREASSQLPSSGSRVESRGRGRRTSPSQPRGSSTRSGGGDPLLNCTEARAATSPTTSPEAPRDLSSLSLSELLDAAATIRQKQLALQQFQQQLRRPPPPPPPPPILSPGGEEATHVVDPVMHTASESSSHHHHHHHGSGSVYGTDGGDASAAHTPLPEAHLKAKANHRHSPLSSPPCGQEGPAPNTAQQLFDRMLEQRAVAAAQLVTASGSTKSVKTLSVPRGTVLSTKQGDWHFLQDLCEEEHGDTTGALTSDTLTGNSAATAAGRPQTYRALFR</sequence>
<dbReference type="OrthoDB" id="10022853at2759"/>
<dbReference type="RefSeq" id="XP_067754566.1">
    <property type="nucleotide sequence ID" value="XM_067898409.1"/>
</dbReference>